<name>A0ABQ5NX76_9ACTN</name>
<dbReference type="EMBL" id="BSBI01000004">
    <property type="protein sequence ID" value="GLF94954.1"/>
    <property type="molecule type" value="Genomic_DNA"/>
</dbReference>
<dbReference type="Gene3D" id="1.10.600.10">
    <property type="entry name" value="Farnesyl Diphosphate Synthase"/>
    <property type="match status" value="1"/>
</dbReference>
<keyword evidence="2" id="KW-1185">Reference proteome</keyword>
<sequence length="323" mass="36627">MGLNSARPAGEVPDSGHRTLVESVLEAGLLEPLLAEVRRFEPRFDRAQGERNLAVVTRELEEAGLPCPPGTARDLVTMQQLILPTEDDALSLALARTHVFVTAFDNMCNEDGALTRAVLAGLGTTPTHSPHAAYMERTLRAFEPFCDPVFLGVHRGFLIEALVGVLFEAEFAPDADDAIDTDGVRIRSGYNAFWSGMIQFLHPGLDFCRNTSFWAHVLPWTSLYLADMNDALSFYKESLDEREFTTSAIYREAVRRRIPYTESYRRTLERALLSRRRALACADDTQRPYLATYMNGYVYWHLRVERYRWSDLVPELTPVTFLR</sequence>
<dbReference type="InterPro" id="IPR008949">
    <property type="entry name" value="Isoprenoid_synthase_dom_sf"/>
</dbReference>
<dbReference type="SUPFAM" id="SSF48576">
    <property type="entry name" value="Terpenoid synthases"/>
    <property type="match status" value="1"/>
</dbReference>
<protein>
    <recommendedName>
        <fullName evidence="3">Trichodiene synthase</fullName>
    </recommendedName>
</protein>
<proteinExistence type="predicted"/>
<comment type="caution">
    <text evidence="1">The sequence shown here is derived from an EMBL/GenBank/DDBJ whole genome shotgun (WGS) entry which is preliminary data.</text>
</comment>
<evidence type="ECO:0000313" key="2">
    <source>
        <dbReference type="Proteomes" id="UP001291653"/>
    </source>
</evidence>
<gene>
    <name evidence="1" type="ORF">SYYSPA8_11675</name>
</gene>
<dbReference type="RefSeq" id="WP_323447037.1">
    <property type="nucleotide sequence ID" value="NZ_BSBI01000004.1"/>
</dbReference>
<evidence type="ECO:0008006" key="3">
    <source>
        <dbReference type="Google" id="ProtNLM"/>
    </source>
</evidence>
<dbReference type="Proteomes" id="UP001291653">
    <property type="component" value="Unassembled WGS sequence"/>
</dbReference>
<organism evidence="1 2">
    <name type="scientific">Streptomyces yaizuensis</name>
    <dbReference type="NCBI Taxonomy" id="2989713"/>
    <lineage>
        <taxon>Bacteria</taxon>
        <taxon>Bacillati</taxon>
        <taxon>Actinomycetota</taxon>
        <taxon>Actinomycetes</taxon>
        <taxon>Kitasatosporales</taxon>
        <taxon>Streptomycetaceae</taxon>
        <taxon>Streptomyces</taxon>
    </lineage>
</organism>
<reference evidence="1 2" key="1">
    <citation type="submission" date="2022-10" db="EMBL/GenBank/DDBJ databases">
        <title>Draft genome sequence of Streptomyces sp. YSPA8.</title>
        <authorList>
            <person name="Moriuchi R."/>
            <person name="Dohra H."/>
            <person name="Yamamura H."/>
            <person name="Kodani S."/>
        </authorList>
    </citation>
    <scope>NUCLEOTIDE SEQUENCE [LARGE SCALE GENOMIC DNA]</scope>
    <source>
        <strain evidence="1 2">YSPA8</strain>
    </source>
</reference>
<accession>A0ABQ5NX76</accession>
<evidence type="ECO:0000313" key="1">
    <source>
        <dbReference type="EMBL" id="GLF94954.1"/>
    </source>
</evidence>